<gene>
    <name evidence="11" type="primary">6038448</name>
    <name evidence="10" type="ORF">CpipJ_CPIJ006687</name>
</gene>
<name>B0WHR1_CULQU</name>
<dbReference type="VEuPathDB" id="VectorBase:CQUJHB009044"/>
<feature type="coiled-coil region" evidence="9">
    <location>
        <begin position="72"/>
        <end position="127"/>
    </location>
</feature>
<feature type="coiled-coil region" evidence="9">
    <location>
        <begin position="207"/>
        <end position="234"/>
    </location>
</feature>
<evidence type="ECO:0000256" key="1">
    <source>
        <dbReference type="ARBA" id="ARBA00004245"/>
    </source>
</evidence>
<dbReference type="HOGENOM" id="CLU_866698_0_0_1"/>
<dbReference type="AlphaFoldDB" id="B0WHR1"/>
<evidence type="ECO:0000256" key="8">
    <source>
        <dbReference type="ARBA" id="ARBA00023212"/>
    </source>
</evidence>
<dbReference type="eggNOG" id="KOG0240">
    <property type="taxonomic scope" value="Eukaryota"/>
</dbReference>
<evidence type="ECO:0000313" key="10">
    <source>
        <dbReference type="EMBL" id="EDS27928.1"/>
    </source>
</evidence>
<evidence type="ECO:0000256" key="9">
    <source>
        <dbReference type="SAM" id="Coils"/>
    </source>
</evidence>
<organism>
    <name type="scientific">Culex quinquefasciatus</name>
    <name type="common">Southern house mosquito</name>
    <name type="synonym">Culex pungens</name>
    <dbReference type="NCBI Taxonomy" id="7176"/>
    <lineage>
        <taxon>Eukaryota</taxon>
        <taxon>Metazoa</taxon>
        <taxon>Ecdysozoa</taxon>
        <taxon>Arthropoda</taxon>
        <taxon>Hexapoda</taxon>
        <taxon>Insecta</taxon>
        <taxon>Pterygota</taxon>
        <taxon>Neoptera</taxon>
        <taxon>Endopterygota</taxon>
        <taxon>Diptera</taxon>
        <taxon>Nematocera</taxon>
        <taxon>Culicoidea</taxon>
        <taxon>Culicidae</taxon>
        <taxon>Culicinae</taxon>
        <taxon>Culicini</taxon>
        <taxon>Culex</taxon>
        <taxon>Culex</taxon>
    </lineage>
</organism>
<evidence type="ECO:0000313" key="11">
    <source>
        <dbReference type="EnsemblMetazoa" id="CPIJ006687-PA"/>
    </source>
</evidence>
<keyword evidence="2" id="KW-0963">Cytoplasm</keyword>
<feature type="coiled-coil region" evidence="9">
    <location>
        <begin position="7"/>
        <end position="34"/>
    </location>
</feature>
<dbReference type="InterPro" id="IPR059182">
    <property type="entry name" value="Khc_C"/>
</dbReference>
<evidence type="ECO:0000256" key="4">
    <source>
        <dbReference type="ARBA" id="ARBA00022741"/>
    </source>
</evidence>
<dbReference type="KEGG" id="cqu:CpipJ_CPIJ006687"/>
<proteinExistence type="predicted"/>
<keyword evidence="12" id="KW-1185">Reference proteome</keyword>
<accession>B0WHR1</accession>
<reference evidence="11" key="2">
    <citation type="submission" date="2021-02" db="UniProtKB">
        <authorList>
            <consortium name="EnsemblMetazoa"/>
        </authorList>
    </citation>
    <scope>IDENTIFICATION</scope>
    <source>
        <strain evidence="11">JHB</strain>
    </source>
</reference>
<evidence type="ECO:0000256" key="2">
    <source>
        <dbReference type="ARBA" id="ARBA00022490"/>
    </source>
</evidence>
<dbReference type="EnsemblMetazoa" id="CPIJ006687-RA">
    <property type="protein sequence ID" value="CPIJ006687-PA"/>
    <property type="gene ID" value="CPIJ006687"/>
</dbReference>
<keyword evidence="7" id="KW-0505">Motor protein</keyword>
<dbReference type="Proteomes" id="UP000002320">
    <property type="component" value="Unassembled WGS sequence"/>
</dbReference>
<dbReference type="InParanoid" id="B0WHR1"/>
<keyword evidence="5" id="KW-0067">ATP-binding</keyword>
<dbReference type="VEuPathDB" id="VectorBase:CPIJ006687"/>
<dbReference type="CDD" id="cd23649">
    <property type="entry name" value="Khc_CBD_cc"/>
    <property type="match status" value="2"/>
</dbReference>
<protein>
    <submittedName>
        <fullName evidence="10 11">Kinesin heavy chain</fullName>
    </submittedName>
</protein>
<dbReference type="STRING" id="7176.B0WHR1"/>
<keyword evidence="3" id="KW-0493">Microtubule</keyword>
<keyword evidence="6 9" id="KW-0175">Coiled coil</keyword>
<sequence length="321" mass="36937">MNRNEVKRLTNERREQARKDLKGLEDTVAKELHTLHALRKLFVQDLQARIKKSINSEETEDDGGSLAQKQKISFLENNLEQLTKVHKQLVRDNADLRCELPKLEKRLRTTMERVKALETALKEAKEGAMRDRKRYQYEVDRIKEAVRQKNLARRGPQAQIAKPIRAGQGHILFKTAGAASSPVTPKAITDEKRKSLVKVSVSAVNATQLTNERREQARKDLKGLEDTVAKELHTLHALRKLFVQDLQARIKKSINSEETEDDGGSLAQKQKISFLENNLEQLTKVHKQLVRDNADLRCELPKLEKRLRTTMERIPRVELTK</sequence>
<dbReference type="EMBL" id="DS231939">
    <property type="protein sequence ID" value="EDS27928.1"/>
    <property type="molecule type" value="Genomic_DNA"/>
</dbReference>
<evidence type="ECO:0000256" key="6">
    <source>
        <dbReference type="ARBA" id="ARBA00023054"/>
    </source>
</evidence>
<reference evidence="10" key="1">
    <citation type="submission" date="2007-03" db="EMBL/GenBank/DDBJ databases">
        <title>Annotation of Culex pipiens quinquefasciatus.</title>
        <authorList>
            <consortium name="The Broad Institute Genome Sequencing Platform"/>
            <person name="Atkinson P.W."/>
            <person name="Hemingway J."/>
            <person name="Christensen B.M."/>
            <person name="Higgs S."/>
            <person name="Kodira C."/>
            <person name="Hannick L."/>
            <person name="Megy K."/>
            <person name="O'Leary S."/>
            <person name="Pearson M."/>
            <person name="Haas B.J."/>
            <person name="Mauceli E."/>
            <person name="Wortman J.R."/>
            <person name="Lee N.H."/>
            <person name="Guigo R."/>
            <person name="Stanke M."/>
            <person name="Alvarado L."/>
            <person name="Amedeo P."/>
            <person name="Antoine C.H."/>
            <person name="Arensburger P."/>
            <person name="Bidwell S.L."/>
            <person name="Crawford M."/>
            <person name="Camaro F."/>
            <person name="Devon K."/>
            <person name="Engels R."/>
            <person name="Hammond M."/>
            <person name="Howarth C."/>
            <person name="Koehrsen M."/>
            <person name="Lawson D."/>
            <person name="Montgomery P."/>
            <person name="Nene V."/>
            <person name="Nusbaum C."/>
            <person name="Puiu D."/>
            <person name="Romero-Severson J."/>
            <person name="Severson D.W."/>
            <person name="Shumway M."/>
            <person name="Sisk P."/>
            <person name="Stolte C."/>
            <person name="Zeng Q."/>
            <person name="Eisenstadt E."/>
            <person name="Fraser-Liggett C."/>
            <person name="Strausberg R."/>
            <person name="Galagan J."/>
            <person name="Birren B."/>
            <person name="Collins F.H."/>
        </authorList>
    </citation>
    <scope>NUCLEOTIDE SEQUENCE [LARGE SCALE GENOMIC DNA]</scope>
    <source>
        <strain evidence="10">JHB</strain>
    </source>
</reference>
<keyword evidence="4" id="KW-0547">Nucleotide-binding</keyword>
<comment type="subcellular location">
    <subcellularLocation>
        <location evidence="1">Cytoplasm</location>
        <location evidence="1">Cytoskeleton</location>
    </subcellularLocation>
</comment>
<evidence type="ECO:0000256" key="5">
    <source>
        <dbReference type="ARBA" id="ARBA00022840"/>
    </source>
</evidence>
<keyword evidence="8" id="KW-0206">Cytoskeleton</keyword>
<feature type="coiled-coil region" evidence="9">
    <location>
        <begin position="272"/>
        <end position="313"/>
    </location>
</feature>
<dbReference type="OrthoDB" id="3176171at2759"/>
<evidence type="ECO:0000256" key="3">
    <source>
        <dbReference type="ARBA" id="ARBA00022701"/>
    </source>
</evidence>
<evidence type="ECO:0000256" key="7">
    <source>
        <dbReference type="ARBA" id="ARBA00023175"/>
    </source>
</evidence>
<evidence type="ECO:0000313" key="12">
    <source>
        <dbReference type="Proteomes" id="UP000002320"/>
    </source>
</evidence>